<dbReference type="InterPro" id="IPR010318">
    <property type="entry name" value="S-Me-THD_N"/>
</dbReference>
<dbReference type="InterPro" id="IPR048350">
    <property type="entry name" value="S-Me-THD-like_C"/>
</dbReference>
<feature type="domain" description="S-Me-THD-like C-terminal" evidence="3">
    <location>
        <begin position="133"/>
        <end position="298"/>
    </location>
</feature>
<dbReference type="Gene3D" id="3.40.1610.10">
    <property type="entry name" value="CV3147-like domain"/>
    <property type="match status" value="1"/>
</dbReference>
<dbReference type="Pfam" id="PF06032">
    <property type="entry name" value="S-Me-THD_N"/>
    <property type="match status" value="1"/>
</dbReference>
<sequence>MPVVPAAALPEDALVVHAGEAGAPDVLSERLPCAEDFARAVRAVETATGRTADAVGIIEIGGLNALAPALAAAELGLPVLDGDLMGRALPRIDQTTLALDGHPACPFALTSPAGDTVLVPTCTPRAVAPLLHADIAALGGAAALALHPVTAGTLRTSGIPGSLTACVRLGERYLAARDAPPAELAARLGARLLCAGRIDELRPRHGAETGSVTLHDHRDGAVVRVDLLDELLAVTVDGETLAATPDIIVAVDAAGHAPLRCDQLRTGRTVLILHLPALHRWPPEAAHLVGPRAYGLTLTPATGKTPAPAGAAPERSST</sequence>
<evidence type="ECO:0000313" key="4">
    <source>
        <dbReference type="EMBL" id="GEB48091.1"/>
    </source>
</evidence>
<organism evidence="4 5">
    <name type="scientific">Streptomyces cacaoi</name>
    <dbReference type="NCBI Taxonomy" id="1898"/>
    <lineage>
        <taxon>Bacteria</taxon>
        <taxon>Bacillati</taxon>
        <taxon>Actinomycetota</taxon>
        <taxon>Actinomycetes</taxon>
        <taxon>Kitasatosporales</taxon>
        <taxon>Streptomycetaceae</taxon>
        <taxon>Streptomyces</taxon>
    </lineage>
</organism>
<dbReference type="Pfam" id="PF20906">
    <property type="entry name" value="S-Me-THD_C"/>
    <property type="match status" value="1"/>
</dbReference>
<gene>
    <name evidence="4" type="ORF">SCA03_06420</name>
</gene>
<reference evidence="4 5" key="1">
    <citation type="submission" date="2019-06" db="EMBL/GenBank/DDBJ databases">
        <title>Whole genome shotgun sequence of Streptomyces cacaoi subsp. cacaoi NBRC 12748.</title>
        <authorList>
            <person name="Hosoyama A."/>
            <person name="Uohara A."/>
            <person name="Ohji S."/>
            <person name="Ichikawa N."/>
        </authorList>
    </citation>
    <scope>NUCLEOTIDE SEQUENCE [LARGE SCALE GENOMIC DNA]</scope>
    <source>
        <strain evidence="4 5">NBRC 12748</strain>
    </source>
</reference>
<dbReference type="InterPro" id="IPR027479">
    <property type="entry name" value="S-Me-THD_N_sf"/>
</dbReference>
<dbReference type="AlphaFoldDB" id="A0A4Y3QSA5"/>
<dbReference type="Proteomes" id="UP000319210">
    <property type="component" value="Unassembled WGS sequence"/>
</dbReference>
<comment type="caution">
    <text evidence="4">The sequence shown here is derived from an EMBL/GenBank/DDBJ whole genome shotgun (WGS) entry which is preliminary data.</text>
</comment>
<dbReference type="InterPro" id="IPR024071">
    <property type="entry name" value="S-Me-THD_C_sf"/>
</dbReference>
<dbReference type="EMBL" id="BJMM01000002">
    <property type="protein sequence ID" value="GEB48091.1"/>
    <property type="molecule type" value="Genomic_DNA"/>
</dbReference>
<evidence type="ECO:0000259" key="3">
    <source>
        <dbReference type="Pfam" id="PF20906"/>
    </source>
</evidence>
<feature type="domain" description="S-Me-THD N-terminal" evidence="2">
    <location>
        <begin position="2"/>
        <end position="120"/>
    </location>
</feature>
<evidence type="ECO:0008006" key="6">
    <source>
        <dbReference type="Google" id="ProtNLM"/>
    </source>
</evidence>
<proteinExistence type="predicted"/>
<dbReference type="Gene3D" id="2.40.390.10">
    <property type="entry name" value="CV3147-like"/>
    <property type="match status" value="1"/>
</dbReference>
<evidence type="ECO:0000259" key="2">
    <source>
        <dbReference type="Pfam" id="PF06032"/>
    </source>
</evidence>
<evidence type="ECO:0000313" key="5">
    <source>
        <dbReference type="Proteomes" id="UP000319210"/>
    </source>
</evidence>
<dbReference type="SUPFAM" id="SSF160991">
    <property type="entry name" value="CV3147-like"/>
    <property type="match status" value="1"/>
</dbReference>
<feature type="region of interest" description="Disordered" evidence="1">
    <location>
        <begin position="299"/>
        <end position="318"/>
    </location>
</feature>
<keyword evidence="5" id="KW-1185">Reference proteome</keyword>
<evidence type="ECO:0000256" key="1">
    <source>
        <dbReference type="SAM" id="MobiDB-lite"/>
    </source>
</evidence>
<accession>A0A4Y3QSA5</accession>
<protein>
    <recommendedName>
        <fullName evidence="6">DUF917 domain-containing protein</fullName>
    </recommendedName>
</protein>
<name>A0A4Y3QSA5_STRCI</name>